<dbReference type="SUPFAM" id="SSF81296">
    <property type="entry name" value="E set domains"/>
    <property type="match status" value="1"/>
</dbReference>
<dbReference type="SUPFAM" id="SSF51445">
    <property type="entry name" value="(Trans)glycosidases"/>
    <property type="match status" value="1"/>
</dbReference>
<keyword evidence="2 10" id="KW-0732">Signal</keyword>
<evidence type="ECO:0000256" key="5">
    <source>
        <dbReference type="ARBA" id="ARBA00023295"/>
    </source>
</evidence>
<evidence type="ECO:0000256" key="8">
    <source>
        <dbReference type="ARBA" id="ARBA00029618"/>
    </source>
</evidence>
<evidence type="ECO:0000313" key="12">
    <source>
        <dbReference type="EMBL" id="EFF68733.1"/>
    </source>
</evidence>
<dbReference type="NCBIfam" id="TIGR02104">
    <property type="entry name" value="pulA_typeI"/>
    <property type="match status" value="1"/>
</dbReference>
<evidence type="ECO:0000256" key="1">
    <source>
        <dbReference type="ARBA" id="ARBA00008061"/>
    </source>
</evidence>
<keyword evidence="13" id="KW-1185">Reference proteome</keyword>
<dbReference type="Gene3D" id="2.60.40.10">
    <property type="entry name" value="Immunoglobulins"/>
    <property type="match status" value="1"/>
</dbReference>
<dbReference type="InterPro" id="IPR006047">
    <property type="entry name" value="GH13_cat_dom"/>
</dbReference>
<dbReference type="GeneID" id="98918965"/>
<dbReference type="EMBL" id="ABWN01000026">
    <property type="protein sequence ID" value="EFF68733.1"/>
    <property type="molecule type" value="Genomic_DNA"/>
</dbReference>
<feature type="signal peptide" evidence="10">
    <location>
        <begin position="1"/>
        <end position="21"/>
    </location>
</feature>
<evidence type="ECO:0000256" key="2">
    <source>
        <dbReference type="ARBA" id="ARBA00022729"/>
    </source>
</evidence>
<dbReference type="InterPro" id="IPR013783">
    <property type="entry name" value="Ig-like_fold"/>
</dbReference>
<dbReference type="SMART" id="SM00642">
    <property type="entry name" value="Aamy"/>
    <property type="match status" value="1"/>
</dbReference>
<evidence type="ECO:0000256" key="7">
    <source>
        <dbReference type="ARBA" id="ARBA00024062"/>
    </source>
</evidence>
<comment type="catalytic activity">
    <reaction evidence="6">
        <text>Hydrolysis of (1-&gt;6)-alpha-D-glucosidic linkages in pullulan, amylopectin and glycogen, and in the alpha- and beta-limit dextrins of amylopectin and glycogen.</text>
        <dbReference type="EC" id="3.2.1.41"/>
    </reaction>
</comment>
<dbReference type="Pfam" id="PF02922">
    <property type="entry name" value="CBM_48"/>
    <property type="match status" value="1"/>
</dbReference>
<evidence type="ECO:0000259" key="11">
    <source>
        <dbReference type="SMART" id="SM00642"/>
    </source>
</evidence>
<dbReference type="Gene3D" id="3.20.20.80">
    <property type="entry name" value="Glycosidases"/>
    <property type="match status" value="1"/>
</dbReference>
<dbReference type="GO" id="GO:0030246">
    <property type="term" value="F:carbohydrate binding"/>
    <property type="evidence" value="ECO:0007669"/>
    <property type="project" value="InterPro"/>
</dbReference>
<evidence type="ECO:0000256" key="9">
    <source>
        <dbReference type="ARBA" id="ARBA00031076"/>
    </source>
</evidence>
<comment type="caution">
    <text evidence="12">The sequence shown here is derived from an EMBL/GenBank/DDBJ whole genome shotgun (WGS) entry which is preliminary data.</text>
</comment>
<dbReference type="Pfam" id="PF03714">
    <property type="entry name" value="PUD"/>
    <property type="match status" value="1"/>
</dbReference>
<dbReference type="CDD" id="cd02860">
    <property type="entry name" value="E_set_Pullulanase"/>
    <property type="match status" value="1"/>
</dbReference>
<evidence type="ECO:0000256" key="6">
    <source>
        <dbReference type="ARBA" id="ARBA00023965"/>
    </source>
</evidence>
<dbReference type="GO" id="GO:0051060">
    <property type="term" value="F:pullulanase activity"/>
    <property type="evidence" value="ECO:0007669"/>
    <property type="project" value="UniProtKB-EC"/>
</dbReference>
<dbReference type="SUPFAM" id="SSF49452">
    <property type="entry name" value="Starch-binding domain-like"/>
    <property type="match status" value="1"/>
</dbReference>
<feature type="chain" id="PRO_5003063353" description="pullulanase" evidence="10">
    <location>
        <begin position="22"/>
        <end position="874"/>
    </location>
</feature>
<dbReference type="RefSeq" id="WP_005602404.1">
    <property type="nucleotide sequence ID" value="NZ_GG663522.1"/>
</dbReference>
<dbReference type="InterPro" id="IPR013780">
    <property type="entry name" value="Glyco_hydro_b"/>
</dbReference>
<evidence type="ECO:0000313" key="13">
    <source>
        <dbReference type="Proteomes" id="UP000006238"/>
    </source>
</evidence>
<dbReference type="Proteomes" id="UP000006238">
    <property type="component" value="Unassembled WGS sequence"/>
</dbReference>
<dbReference type="CDD" id="cd11341">
    <property type="entry name" value="AmyAc_Pullulanase_LD-like"/>
    <property type="match status" value="1"/>
</dbReference>
<evidence type="ECO:0000256" key="10">
    <source>
        <dbReference type="SAM" id="SignalP"/>
    </source>
</evidence>
<dbReference type="InterPro" id="IPR049117">
    <property type="entry name" value="pulA_all-beta"/>
</dbReference>
<reference evidence="12 13" key="1">
    <citation type="submission" date="2010-02" db="EMBL/GenBank/DDBJ databases">
        <authorList>
            <person name="Weinstock G."/>
            <person name="Sodergren E."/>
            <person name="Clifton S."/>
            <person name="Fulton L."/>
            <person name="Fulton B."/>
            <person name="Courtney L."/>
            <person name="Fronick C."/>
            <person name="Harrison M."/>
            <person name="Strong C."/>
            <person name="Farmer C."/>
            <person name="Delahaunty K."/>
            <person name="Markovic C."/>
            <person name="Hall O."/>
            <person name="Minx P."/>
            <person name="Tomlinson C."/>
            <person name="Mitreva M."/>
            <person name="Nelson J."/>
            <person name="Hou S."/>
            <person name="Wollam A."/>
            <person name="Pepin K.H."/>
            <person name="Johnson M."/>
            <person name="Bhonagiri V."/>
            <person name="Zhang X."/>
            <person name="Suruliraj S."/>
            <person name="Warren W."/>
            <person name="Chinwalla A."/>
            <person name="Mardis E.R."/>
            <person name="Wilson R.K."/>
        </authorList>
    </citation>
    <scope>NUCLEOTIDE SEQUENCE [LARGE SCALE GENOMIC DNA]</scope>
    <source>
        <strain evidence="12 13">DSM 2876</strain>
    </source>
</reference>
<name>D4RZ32_9FIRM</name>
<dbReference type="PROSITE" id="PS51257">
    <property type="entry name" value="PROKAR_LIPOPROTEIN"/>
    <property type="match status" value="1"/>
</dbReference>
<dbReference type="CDD" id="cd10315">
    <property type="entry name" value="CBM41_pullulanase"/>
    <property type="match status" value="1"/>
</dbReference>
<dbReference type="GO" id="GO:0005975">
    <property type="term" value="P:carbohydrate metabolic process"/>
    <property type="evidence" value="ECO:0007669"/>
    <property type="project" value="InterPro"/>
</dbReference>
<feature type="domain" description="Glycosyl hydrolase family 13 catalytic" evidence="11">
    <location>
        <begin position="412"/>
        <end position="775"/>
    </location>
</feature>
<keyword evidence="5 12" id="KW-0326">Glycosidase</keyword>
<dbReference type="Gene3D" id="2.60.40.1180">
    <property type="entry name" value="Golgi alpha-mannosidase II"/>
    <property type="match status" value="1"/>
</dbReference>
<keyword evidence="3 12" id="KW-0378">Hydrolase</keyword>
<dbReference type="eggNOG" id="COG1523">
    <property type="taxonomic scope" value="Bacteria"/>
</dbReference>
<protein>
    <recommendedName>
        <fullName evidence="7">pullulanase</fullName>
        <ecNumber evidence="7">3.2.1.41</ecNumber>
    </recommendedName>
    <alternativeName>
        <fullName evidence="8">Alpha-dextrin endo-1,6-alpha-glucosidase</fullName>
    </alternativeName>
    <alternativeName>
        <fullName evidence="9">Pullulan 6-glucanohydrolase</fullName>
    </alternativeName>
</protein>
<accession>D4RZ32</accession>
<dbReference type="InterPro" id="IPR017853">
    <property type="entry name" value="GH"/>
</dbReference>
<dbReference type="STRING" id="45851.BHV86_03350"/>
<dbReference type="InterPro" id="IPR011840">
    <property type="entry name" value="PulA_typeI"/>
</dbReference>
<dbReference type="Pfam" id="PF21653">
    <property type="entry name" value="pulA_all-beta"/>
    <property type="match status" value="1"/>
</dbReference>
<evidence type="ECO:0000256" key="4">
    <source>
        <dbReference type="ARBA" id="ARBA00022837"/>
    </source>
</evidence>
<comment type="similarity">
    <text evidence="1">Belongs to the glycosyl hydrolase 13 family.</text>
</comment>
<evidence type="ECO:0000256" key="3">
    <source>
        <dbReference type="ARBA" id="ARBA00022801"/>
    </source>
</evidence>
<dbReference type="InterPro" id="IPR013784">
    <property type="entry name" value="Carb-bd-like_fold"/>
</dbReference>
<dbReference type="PANTHER" id="PTHR43002">
    <property type="entry name" value="GLYCOGEN DEBRANCHING ENZYME"/>
    <property type="match status" value="1"/>
</dbReference>
<dbReference type="InterPro" id="IPR014756">
    <property type="entry name" value="Ig_E-set"/>
</dbReference>
<dbReference type="InterPro" id="IPR005323">
    <property type="entry name" value="CBM41_pullulanase"/>
</dbReference>
<dbReference type="Pfam" id="PF00128">
    <property type="entry name" value="Alpha-amylase"/>
    <property type="match status" value="2"/>
</dbReference>
<dbReference type="EC" id="3.2.1.41" evidence="7"/>
<dbReference type="Gene3D" id="2.60.40.1110">
    <property type="match status" value="1"/>
</dbReference>
<gene>
    <name evidence="12" type="primary">pulA</name>
    <name evidence="12" type="ORF">BUTYVIB_01097</name>
</gene>
<dbReference type="HOGENOM" id="CLU_004744_1_0_9"/>
<proteinExistence type="inferred from homology"/>
<dbReference type="AlphaFoldDB" id="D4RZ32"/>
<dbReference type="SMR" id="D4RZ32"/>
<keyword evidence="4" id="KW-0106">Calcium</keyword>
<dbReference type="InterPro" id="IPR004193">
    <property type="entry name" value="Glyco_hydro_13_N"/>
</dbReference>
<sequence>MKKLRKLFAILLVALMVFSMAACGKKKDQGSVETTTPVETESTTDNSNKATELTLNVHYLREDGVYDGWNVWLWPDGGEDGKAYTFGTDKDEHGVKTTAVFPAGTTTIGFIVRLNEWESKDIDSDQFITLNGVIAGTVEVYITSGVEGYKLELGEDCVTGLSVLSAELDGDFQTLKITLTEEYKDNEIKVTDAEGKELAIDSVEKDSGDAKKIIVKLKEKADQFGKYKVMLGNVGYDVTVPDYYSTSEFEDAYTYDGDDLGASWSKDSTTFKVWAPTAKAVKVNTYKSGVKGTDDLIKSYDMTLDKNGVWTVKAEGDLNGVFYLYEADFGSSKTEACDPYAKAVGVNGDRAMVIDLSSTDPDGWDKDTNPNKKLNATDASVYELHIRDLSADSSSGIKNIGKYLGLTETGTTNGSGQATGLDHIKELGVTHVQIGPMYDYATVDETKLDTKQYNWGYDPKNYNVPEGSYSSDPYNGAARVSEVKQMVKALHDNGLSVVMDVVYNHTYNTSYCFNELVPDYFYRPGANGSGCGNDVASERAMVSKFIVDSVVYWAKEYHIDGFRFDLVGLIDMDTIKAIRTELDKIDPSIILYGEGWSMTTKITKSGVTLATQMYVNKLDRFAMFSDTIRDAIKGSVFNADEKGYVNGNISNTDVIKKAIQGKTGWSEKGSQNIVYASCHDNRTLWDEINLSNPNDSMEDKVKQNLLSAAIVYTSQGTPFILAGEEILRSKPNGDGTFSSDSYNAGDEVNSIKWSTLSDATYQKVFNYYKGMIAFRKAHASLRIMDTASSYYKFTEDTDKGVIAYELTGVKEEVSDSIFVVYNPLSEATTVTLPEGDWTICVQGDKAGTDSLGTANGKITVDGISCTILVKGATK</sequence>
<organism evidence="12 13">
    <name type="scientific">Eshraghiella crossota DSM 2876</name>
    <dbReference type="NCBI Taxonomy" id="511680"/>
    <lineage>
        <taxon>Bacteria</taxon>
        <taxon>Bacillati</taxon>
        <taxon>Bacillota</taxon>
        <taxon>Clostridia</taxon>
        <taxon>Lachnospirales</taxon>
        <taxon>Lachnospiraceae</taxon>
        <taxon>Eshraghiella</taxon>
    </lineage>
</organism>